<proteinExistence type="predicted"/>
<reference evidence="1" key="1">
    <citation type="submission" date="2019-08" db="EMBL/GenBank/DDBJ databases">
        <authorList>
            <person name="Kucharzyk K."/>
            <person name="Murdoch R.W."/>
            <person name="Higgins S."/>
            <person name="Loffler F."/>
        </authorList>
    </citation>
    <scope>NUCLEOTIDE SEQUENCE</scope>
</reference>
<name>A0A645DBF0_9ZZZZ</name>
<protein>
    <submittedName>
        <fullName evidence="1">Uncharacterized protein</fullName>
    </submittedName>
</protein>
<dbReference type="EMBL" id="VSSQ01034547">
    <property type="protein sequence ID" value="MPM86529.1"/>
    <property type="molecule type" value="Genomic_DNA"/>
</dbReference>
<accession>A0A645DBF0</accession>
<gene>
    <name evidence="1" type="ORF">SDC9_133618</name>
</gene>
<sequence length="58" mass="6624">MFLVIPSHDLYVMVIDQFTIRTVGVNVSQYAFPVTPVYFGRPGIRIIIQNNVSVVERI</sequence>
<evidence type="ECO:0000313" key="1">
    <source>
        <dbReference type="EMBL" id="MPM86529.1"/>
    </source>
</evidence>
<dbReference type="AlphaFoldDB" id="A0A645DBF0"/>
<organism evidence="1">
    <name type="scientific">bioreactor metagenome</name>
    <dbReference type="NCBI Taxonomy" id="1076179"/>
    <lineage>
        <taxon>unclassified sequences</taxon>
        <taxon>metagenomes</taxon>
        <taxon>ecological metagenomes</taxon>
    </lineage>
</organism>
<comment type="caution">
    <text evidence="1">The sequence shown here is derived from an EMBL/GenBank/DDBJ whole genome shotgun (WGS) entry which is preliminary data.</text>
</comment>